<dbReference type="CDD" id="cd00340">
    <property type="entry name" value="GSH_Peroxidase"/>
    <property type="match status" value="1"/>
</dbReference>
<sequence length="416" mass="47189">MCVRRSLAFISLLNCLFTVYGVVMNCSQPSSSKESVYDYTAMDIMHELNISLSVFTNRVLVITNTASFSGLTTPHYLGLNALKSKFDGQPFEILAFPCNNFELQEPADTGLEILNSLRYVRPGGGYIPNFVMMGKVNVNGANEHPLFTFLKKYCPPVTDRFEDNLFYSPLKNGDIRWNFEMFIIDKNGKAVLRDSSDIQPLTLVDIIQKYVNTPDSIVIVLSLRLTEGMMGTRRSLVAASLLGCLAVVAGVFTECNPATGSIYDFTAMNILQTKNISLSQYRNQVVSKFENQSFEILAFPCNDFELQQPEDTGTEILNGIKYVRPGNGYVPKFQMFWKVDVNGAKEHPLYTFLKKYCPPVTDKFEDSLFYSPLKNEDVRWNYEQFIIDKNGKPVLRYDTGTQPMSYVDVIQKYLNM</sequence>
<feature type="chain" id="PRO_5027075594" description="Glutathione peroxidase" evidence="5">
    <location>
        <begin position="22"/>
        <end position="416"/>
    </location>
</feature>
<keyword evidence="2 4" id="KW-0575">Peroxidase</keyword>
<dbReference type="SUPFAM" id="SSF52833">
    <property type="entry name" value="Thioredoxin-like"/>
    <property type="match status" value="2"/>
</dbReference>
<evidence type="ECO:0000313" key="6">
    <source>
        <dbReference type="EMBL" id="CAC5393553.1"/>
    </source>
</evidence>
<protein>
    <recommendedName>
        <fullName evidence="4">Glutathione peroxidase</fullName>
    </recommendedName>
</protein>
<dbReference type="AlphaFoldDB" id="A0A6J8CAY3"/>
<evidence type="ECO:0000256" key="5">
    <source>
        <dbReference type="SAM" id="SignalP"/>
    </source>
</evidence>
<feature type="signal peptide" evidence="5">
    <location>
        <begin position="1"/>
        <end position="21"/>
    </location>
</feature>
<comment type="similarity">
    <text evidence="1 4">Belongs to the glutathione peroxidase family.</text>
</comment>
<dbReference type="PANTHER" id="PTHR11592:SF81">
    <property type="entry name" value="GLUTATHIONE PEROXIDASE"/>
    <property type="match status" value="1"/>
</dbReference>
<evidence type="ECO:0000256" key="1">
    <source>
        <dbReference type="ARBA" id="ARBA00006926"/>
    </source>
</evidence>
<gene>
    <name evidence="6" type="ORF">MCOR_28408</name>
</gene>
<dbReference type="PROSITE" id="PS51355">
    <property type="entry name" value="GLUTATHIONE_PEROXID_3"/>
    <property type="match status" value="2"/>
</dbReference>
<keyword evidence="3 4" id="KW-0560">Oxidoreductase</keyword>
<evidence type="ECO:0000256" key="4">
    <source>
        <dbReference type="RuleBase" id="RU000499"/>
    </source>
</evidence>
<dbReference type="GO" id="GO:0004602">
    <property type="term" value="F:glutathione peroxidase activity"/>
    <property type="evidence" value="ECO:0007669"/>
    <property type="project" value="TreeGrafter"/>
</dbReference>
<dbReference type="Proteomes" id="UP000507470">
    <property type="component" value="Unassembled WGS sequence"/>
</dbReference>
<dbReference type="InterPro" id="IPR000889">
    <property type="entry name" value="Glutathione_peroxidase"/>
</dbReference>
<proteinExistence type="inferred from homology"/>
<dbReference type="GO" id="GO:0006979">
    <property type="term" value="P:response to oxidative stress"/>
    <property type="evidence" value="ECO:0007669"/>
    <property type="project" value="InterPro"/>
</dbReference>
<reference evidence="6 7" key="1">
    <citation type="submission" date="2020-06" db="EMBL/GenBank/DDBJ databases">
        <authorList>
            <person name="Li R."/>
            <person name="Bekaert M."/>
        </authorList>
    </citation>
    <scope>NUCLEOTIDE SEQUENCE [LARGE SCALE GENOMIC DNA]</scope>
    <source>
        <strain evidence="7">wild</strain>
    </source>
</reference>
<dbReference type="Pfam" id="PF00255">
    <property type="entry name" value="GSHPx"/>
    <property type="match status" value="2"/>
</dbReference>
<dbReference type="Gene3D" id="3.40.30.10">
    <property type="entry name" value="Glutaredoxin"/>
    <property type="match status" value="2"/>
</dbReference>
<dbReference type="PRINTS" id="PR01011">
    <property type="entry name" value="GLUTPROXDASE"/>
</dbReference>
<keyword evidence="7" id="KW-1185">Reference proteome</keyword>
<evidence type="ECO:0000256" key="2">
    <source>
        <dbReference type="ARBA" id="ARBA00022559"/>
    </source>
</evidence>
<evidence type="ECO:0000256" key="3">
    <source>
        <dbReference type="ARBA" id="ARBA00023002"/>
    </source>
</evidence>
<dbReference type="PANTHER" id="PTHR11592">
    <property type="entry name" value="GLUTATHIONE PEROXIDASE"/>
    <property type="match status" value="1"/>
</dbReference>
<name>A0A6J8CAY3_MYTCO</name>
<dbReference type="EMBL" id="CACVKT020005204">
    <property type="protein sequence ID" value="CAC5393553.1"/>
    <property type="molecule type" value="Genomic_DNA"/>
</dbReference>
<dbReference type="OrthoDB" id="446890at2759"/>
<accession>A0A6J8CAY3</accession>
<keyword evidence="5" id="KW-0732">Signal</keyword>
<organism evidence="6 7">
    <name type="scientific">Mytilus coruscus</name>
    <name type="common">Sea mussel</name>
    <dbReference type="NCBI Taxonomy" id="42192"/>
    <lineage>
        <taxon>Eukaryota</taxon>
        <taxon>Metazoa</taxon>
        <taxon>Spiralia</taxon>
        <taxon>Lophotrochozoa</taxon>
        <taxon>Mollusca</taxon>
        <taxon>Bivalvia</taxon>
        <taxon>Autobranchia</taxon>
        <taxon>Pteriomorphia</taxon>
        <taxon>Mytilida</taxon>
        <taxon>Mytiloidea</taxon>
        <taxon>Mytilidae</taxon>
        <taxon>Mytilinae</taxon>
        <taxon>Mytilus</taxon>
    </lineage>
</organism>
<evidence type="ECO:0000313" key="7">
    <source>
        <dbReference type="Proteomes" id="UP000507470"/>
    </source>
</evidence>
<dbReference type="InterPro" id="IPR036249">
    <property type="entry name" value="Thioredoxin-like_sf"/>
</dbReference>